<dbReference type="AlphaFoldDB" id="A0A2I1FGR3"/>
<evidence type="ECO:0000313" key="3">
    <source>
        <dbReference type="EMBL" id="PKC55292.1"/>
    </source>
</evidence>
<proteinExistence type="predicted"/>
<feature type="region of interest" description="Disordered" evidence="1">
    <location>
        <begin position="35"/>
        <end position="68"/>
    </location>
</feature>
<evidence type="ECO:0000313" key="4">
    <source>
        <dbReference type="Proteomes" id="UP000232688"/>
    </source>
</evidence>
<protein>
    <submittedName>
        <fullName evidence="2">Uncharacterized protein</fullName>
    </submittedName>
</protein>
<dbReference type="Proteomes" id="UP000232722">
    <property type="component" value="Unassembled WGS sequence"/>
</dbReference>
<dbReference type="OrthoDB" id="2353769at2759"/>
<dbReference type="VEuPathDB" id="FungiDB:FUN_010212"/>
<organism evidence="2 5">
    <name type="scientific">Rhizophagus irregularis</name>
    <dbReference type="NCBI Taxonomy" id="588596"/>
    <lineage>
        <taxon>Eukaryota</taxon>
        <taxon>Fungi</taxon>
        <taxon>Fungi incertae sedis</taxon>
        <taxon>Mucoromycota</taxon>
        <taxon>Glomeromycotina</taxon>
        <taxon>Glomeromycetes</taxon>
        <taxon>Glomerales</taxon>
        <taxon>Glomeraceae</taxon>
        <taxon>Rhizophagus</taxon>
    </lineage>
</organism>
<dbReference type="Proteomes" id="UP000232688">
    <property type="component" value="Unassembled WGS sequence"/>
</dbReference>
<sequence length="68" mass="8043">MEVEEEEWVAIIDASNCNRIFEEKHIEMFKELKNPRKRNFDNGQNSSNKKPKALAEVNEAEVNEQHKK</sequence>
<name>A0A2I1FGR3_9GLOM</name>
<comment type="caution">
    <text evidence="2">The sequence shown here is derived from an EMBL/GenBank/DDBJ whole genome shotgun (WGS) entry which is preliminary data.</text>
</comment>
<evidence type="ECO:0000256" key="1">
    <source>
        <dbReference type="SAM" id="MobiDB-lite"/>
    </source>
</evidence>
<evidence type="ECO:0000313" key="2">
    <source>
        <dbReference type="EMBL" id="PKB95942.1"/>
    </source>
</evidence>
<reference evidence="3 4" key="3">
    <citation type="submission" date="2017-10" db="EMBL/GenBank/DDBJ databases">
        <title>Extensive intraspecific genome diversity in a model arbuscular mycorrhizal fungus.</title>
        <authorList>
            <person name="Chen E.C.H."/>
            <person name="Morin E."/>
            <person name="Baudet D."/>
            <person name="Noel J."/>
            <person name="Ndikumana S."/>
            <person name="Charron P."/>
            <person name="St-Onge C."/>
            <person name="Giorgi J."/>
            <person name="Grigoriev I.V."/>
            <person name="Roux C."/>
            <person name="Martin F.M."/>
            <person name="Corradi N."/>
        </authorList>
    </citation>
    <scope>NUCLEOTIDE SEQUENCE [LARGE SCALE GENOMIC DNA]</scope>
    <source>
        <strain evidence="3 4">A1</strain>
    </source>
</reference>
<gene>
    <name evidence="3" type="ORF">RhiirA1_429610</name>
    <name evidence="2" type="ORF">RhiirA5_367910</name>
</gene>
<accession>A0A2I1FGR3</accession>
<evidence type="ECO:0000313" key="5">
    <source>
        <dbReference type="Proteomes" id="UP000232722"/>
    </source>
</evidence>
<dbReference type="EMBL" id="LLXJ01004309">
    <property type="protein sequence ID" value="PKB95942.1"/>
    <property type="molecule type" value="Genomic_DNA"/>
</dbReference>
<reference evidence="2 5" key="1">
    <citation type="submission" date="2016-04" db="EMBL/GenBank/DDBJ databases">
        <title>Genome analyses suggest a sexual origin of heterokaryosis in a supposedly ancient asexual fungus.</title>
        <authorList>
            <person name="Ropars J."/>
            <person name="Sedzielewska K."/>
            <person name="Noel J."/>
            <person name="Charron P."/>
            <person name="Farinelli L."/>
            <person name="Marton T."/>
            <person name="Kruger M."/>
            <person name="Pelin A."/>
            <person name="Brachmann A."/>
            <person name="Corradi N."/>
        </authorList>
    </citation>
    <scope>NUCLEOTIDE SEQUENCE [LARGE SCALE GENOMIC DNA]</scope>
    <source>
        <strain evidence="2 5">A5</strain>
    </source>
</reference>
<dbReference type="VEuPathDB" id="FungiDB:RhiirA1_429610"/>
<reference evidence="2 5" key="2">
    <citation type="submission" date="2017-09" db="EMBL/GenBank/DDBJ databases">
        <title>Extensive intraspecific genome diversity in a model arbuscular mycorrhizal fungus.</title>
        <authorList>
            <person name="Chen E.C."/>
            <person name="Morin E."/>
            <person name="Beaudet D."/>
            <person name="Noel J."/>
            <person name="Ndikumana S."/>
            <person name="Charron P."/>
            <person name="St-Onge C."/>
            <person name="Giorgi J."/>
            <person name="Grigoriev I.V."/>
            <person name="Roux C."/>
            <person name="Martin F.M."/>
            <person name="Corradi N."/>
        </authorList>
    </citation>
    <scope>NUCLEOTIDE SEQUENCE [LARGE SCALE GENOMIC DNA]</scope>
    <source>
        <strain evidence="2 5">A5</strain>
    </source>
</reference>
<dbReference type="EMBL" id="LLXH01002693">
    <property type="protein sequence ID" value="PKC55292.1"/>
    <property type="molecule type" value="Genomic_DNA"/>
</dbReference>
<reference evidence="3 4" key="4">
    <citation type="submission" date="2017-10" db="EMBL/GenBank/DDBJ databases">
        <title>Genome analyses suggest a sexual origin of heterokaryosis in a supposedly ancient asexual fungus.</title>
        <authorList>
            <person name="Corradi N."/>
            <person name="Sedzielewska K."/>
            <person name="Noel J."/>
            <person name="Charron P."/>
            <person name="Farinelli L."/>
            <person name="Marton T."/>
            <person name="Kruger M."/>
            <person name="Pelin A."/>
            <person name="Brachmann A."/>
            <person name="Corradi N."/>
        </authorList>
    </citation>
    <scope>NUCLEOTIDE SEQUENCE [LARGE SCALE GENOMIC DNA]</scope>
    <source>
        <strain evidence="3 4">A1</strain>
    </source>
</reference>